<dbReference type="HOGENOM" id="CLU_1554798_0_0_1"/>
<reference evidence="2" key="1">
    <citation type="submission" date="2009-05" db="EMBL/GenBank/DDBJ databases">
        <title>The genome sequence of Ajellomyces capsulatus strain H143.</title>
        <authorList>
            <person name="Champion M."/>
            <person name="Cuomo C.A."/>
            <person name="Ma L.-J."/>
            <person name="Henn M.R."/>
            <person name="Sil A."/>
            <person name="Goldman B."/>
            <person name="Young S.K."/>
            <person name="Kodira C.D."/>
            <person name="Zeng Q."/>
            <person name="Koehrsen M."/>
            <person name="Alvarado L."/>
            <person name="Berlin A.M."/>
            <person name="Borenstein D."/>
            <person name="Chen Z."/>
            <person name="Engels R."/>
            <person name="Freedman E."/>
            <person name="Gellesch M."/>
            <person name="Goldberg J."/>
            <person name="Griggs A."/>
            <person name="Gujja S."/>
            <person name="Heiman D.I."/>
            <person name="Hepburn T.A."/>
            <person name="Howarth C."/>
            <person name="Jen D."/>
            <person name="Larson L."/>
            <person name="Lewis B."/>
            <person name="Mehta T."/>
            <person name="Park D."/>
            <person name="Pearson M."/>
            <person name="Roberts A."/>
            <person name="Saif S."/>
            <person name="Shea T.D."/>
            <person name="Shenoy N."/>
            <person name="Sisk P."/>
            <person name="Stolte C."/>
            <person name="Sykes S."/>
            <person name="Walk T."/>
            <person name="White J."/>
            <person name="Yandava C."/>
            <person name="Klein B."/>
            <person name="McEwen J.G."/>
            <person name="Puccia R."/>
            <person name="Goldman G.H."/>
            <person name="Felipe M.S."/>
            <person name="Nino-Vega G."/>
            <person name="San-Blas G."/>
            <person name="Taylor J.W."/>
            <person name="Mendoza L."/>
            <person name="Galagan J.E."/>
            <person name="Nusbaum C."/>
            <person name="Birren B.W."/>
        </authorList>
    </citation>
    <scope>NUCLEOTIDE SEQUENCE [LARGE SCALE GENOMIC DNA]</scope>
    <source>
        <strain evidence="2">H143</strain>
    </source>
</reference>
<sequence>MGGFEQPCRFGIQCLCSTTVPNLESPSSMHRLPFPQPARYFQTFNNGRGWIRGVCYWPLFGQHYRRSPVSDQIFQYDIRFVPHPVPIGLKITPDNELPWKQKLEDIHDERKKHATECATAVTNLAAELLRLKTWKKIHISPILGLGIANIVASSGALNSSAFSNCPAETNLSPPR</sequence>
<name>C6HMW0_AJECH</name>
<protein>
    <submittedName>
        <fullName evidence="1">Uncharacterized protein</fullName>
    </submittedName>
</protein>
<dbReference type="EMBL" id="GG692431">
    <property type="protein sequence ID" value="EER38557.1"/>
    <property type="molecule type" value="Genomic_DNA"/>
</dbReference>
<organism evidence="1 2">
    <name type="scientific">Ajellomyces capsulatus (strain H143)</name>
    <name type="common">Darling's disease fungus</name>
    <name type="synonym">Histoplasma capsulatum</name>
    <dbReference type="NCBI Taxonomy" id="544712"/>
    <lineage>
        <taxon>Eukaryota</taxon>
        <taxon>Fungi</taxon>
        <taxon>Dikarya</taxon>
        <taxon>Ascomycota</taxon>
        <taxon>Pezizomycotina</taxon>
        <taxon>Eurotiomycetes</taxon>
        <taxon>Eurotiomycetidae</taxon>
        <taxon>Onygenales</taxon>
        <taxon>Ajellomycetaceae</taxon>
        <taxon>Histoplasma</taxon>
    </lineage>
</organism>
<dbReference type="VEuPathDB" id="FungiDB:HCDG_07426"/>
<proteinExistence type="predicted"/>
<evidence type="ECO:0000313" key="2">
    <source>
        <dbReference type="Proteomes" id="UP000002624"/>
    </source>
</evidence>
<dbReference type="Proteomes" id="UP000002624">
    <property type="component" value="Unassembled WGS sequence"/>
</dbReference>
<dbReference type="AlphaFoldDB" id="C6HMW0"/>
<evidence type="ECO:0000313" key="1">
    <source>
        <dbReference type="EMBL" id="EER38557.1"/>
    </source>
</evidence>
<gene>
    <name evidence="1" type="ORF">HCDG_07426</name>
</gene>
<accession>C6HMW0</accession>
<dbReference type="OMA" id="KKHATEC"/>